<reference evidence="2" key="1">
    <citation type="journal article" date="2024" name="Proc. Natl. Acad. Sci. U.S.A.">
        <title>Extraordinary preservation of gene collinearity over three hundred million years revealed in homosporous lycophytes.</title>
        <authorList>
            <person name="Li C."/>
            <person name="Wickell D."/>
            <person name="Kuo L.Y."/>
            <person name="Chen X."/>
            <person name="Nie B."/>
            <person name="Liao X."/>
            <person name="Peng D."/>
            <person name="Ji J."/>
            <person name="Jenkins J."/>
            <person name="Williams M."/>
            <person name="Shu S."/>
            <person name="Plott C."/>
            <person name="Barry K."/>
            <person name="Rajasekar S."/>
            <person name="Grimwood J."/>
            <person name="Han X."/>
            <person name="Sun S."/>
            <person name="Hou Z."/>
            <person name="He W."/>
            <person name="Dai G."/>
            <person name="Sun C."/>
            <person name="Schmutz J."/>
            <person name="Leebens-Mack J.H."/>
            <person name="Li F.W."/>
            <person name="Wang L."/>
        </authorList>
    </citation>
    <scope>NUCLEOTIDE SEQUENCE [LARGE SCALE GENOMIC DNA]</scope>
    <source>
        <strain evidence="2">cv. PW_Plant_1</strain>
    </source>
</reference>
<keyword evidence="2" id="KW-1185">Reference proteome</keyword>
<evidence type="ECO:0000313" key="2">
    <source>
        <dbReference type="Proteomes" id="UP001162992"/>
    </source>
</evidence>
<dbReference type="EMBL" id="CM055093">
    <property type="protein sequence ID" value="KAJ7566533.1"/>
    <property type="molecule type" value="Genomic_DNA"/>
</dbReference>
<sequence>MRRFRCLMFVAIAADVISALGFRDKSIYALQNMAEDGKEHHVPAGGFKNPWPSFGFAAGLKDGLSMFIWDYDRKRSRVTAEVRAQLGEPLKTNTKMLLKPPSDQIQVTWVGHATFLVQFDKINVLTDPVWSERCSPSSIVGPKRFVPVPFPLKELPDVDVVVISHNHYDHLDENTVKALGNKPLYLVPLGLKSWFNSIGITNVVELDWWQEHKISLSDKGSDRILKAVCTPCQHFSGRGILDRNKTLWCSWVLEGSTKRAFFSGDTGFCTVSRNSEHAGGVPEFDDIHKNVNVNLPVCPAFEEIGKRYGPFDVAFIPIGAYSPRHFMSAIHCSPEDAVAIHKAVHAKRSIGMHWGTFSLTDEPILEPPTRLLKELARLRIDPSTFFTMKHGETKTL</sequence>
<accession>A0ACC2EIX7</accession>
<gene>
    <name evidence="1" type="ORF">O6H91_02G107600</name>
</gene>
<name>A0ACC2EIX7_DIPCM</name>
<dbReference type="Proteomes" id="UP001162992">
    <property type="component" value="Chromosome 2"/>
</dbReference>
<proteinExistence type="predicted"/>
<evidence type="ECO:0000313" key="1">
    <source>
        <dbReference type="EMBL" id="KAJ7566533.1"/>
    </source>
</evidence>
<comment type="caution">
    <text evidence="1">The sequence shown here is derived from an EMBL/GenBank/DDBJ whole genome shotgun (WGS) entry which is preliminary data.</text>
</comment>
<protein>
    <submittedName>
        <fullName evidence="1">Uncharacterized protein</fullName>
    </submittedName>
</protein>
<organism evidence="1 2">
    <name type="scientific">Diphasiastrum complanatum</name>
    <name type="common">Issler's clubmoss</name>
    <name type="synonym">Lycopodium complanatum</name>
    <dbReference type="NCBI Taxonomy" id="34168"/>
    <lineage>
        <taxon>Eukaryota</taxon>
        <taxon>Viridiplantae</taxon>
        <taxon>Streptophyta</taxon>
        <taxon>Embryophyta</taxon>
        <taxon>Tracheophyta</taxon>
        <taxon>Lycopodiopsida</taxon>
        <taxon>Lycopodiales</taxon>
        <taxon>Lycopodiaceae</taxon>
        <taxon>Lycopodioideae</taxon>
        <taxon>Diphasiastrum</taxon>
    </lineage>
</organism>